<comment type="caution">
    <text evidence="1">The sequence shown here is derived from an EMBL/GenBank/DDBJ whole genome shotgun (WGS) entry which is preliminary data.</text>
</comment>
<dbReference type="EMBL" id="JANURN010000009">
    <property type="protein sequence ID" value="MDL0082825.1"/>
    <property type="molecule type" value="Genomic_DNA"/>
</dbReference>
<organism evidence="1 2">
    <name type="scientific">Helicobacter zhangjianzhongii</name>
    <dbReference type="NCBI Taxonomy" id="2974574"/>
    <lineage>
        <taxon>Bacteria</taxon>
        <taxon>Pseudomonadati</taxon>
        <taxon>Campylobacterota</taxon>
        <taxon>Epsilonproteobacteria</taxon>
        <taxon>Campylobacterales</taxon>
        <taxon>Helicobacteraceae</taxon>
        <taxon>Helicobacter</taxon>
    </lineage>
</organism>
<evidence type="ECO:0000313" key="2">
    <source>
        <dbReference type="Proteomes" id="UP001173802"/>
    </source>
</evidence>
<name>A0ACC6FV09_9HELI</name>
<reference evidence="1 2" key="1">
    <citation type="journal article" date="2023" name="Microorganisms">
        <title>Isolation and Genomic Characteristics of Cat-Borne Campylobacter felis sp. nov. and Sheep-Borne Campylobacter ovis sp. nov.</title>
        <authorList>
            <person name="Wang H."/>
            <person name="Li Y."/>
            <person name="Gu Y."/>
            <person name="Zhou G."/>
            <person name="Chen X."/>
            <person name="Zhang X."/>
            <person name="Shao Z."/>
            <person name="Zhang J."/>
            <person name="Zhang M."/>
        </authorList>
    </citation>
    <scope>NUCLEOTIDE SEQUENCE [LARGE SCALE GENOMIC DNA]</scope>
    <source>
        <strain evidence="1 2">XJK30-2</strain>
    </source>
</reference>
<evidence type="ECO:0000313" key="1">
    <source>
        <dbReference type="EMBL" id="MDL0082825.1"/>
    </source>
</evidence>
<dbReference type="Proteomes" id="UP001173802">
    <property type="component" value="Unassembled WGS sequence"/>
</dbReference>
<proteinExistence type="predicted"/>
<accession>A0ACC6FV09</accession>
<sequence>MVVLVPRIHFLKKWILAMPFLLAQNMDRHARFTRSRVRDGEGIGELARE</sequence>
<gene>
    <name evidence="1" type="ORF">NYG90_09110</name>
</gene>
<protein>
    <submittedName>
        <fullName evidence="1">Uncharacterized protein</fullName>
    </submittedName>
</protein>
<keyword evidence="2" id="KW-1185">Reference proteome</keyword>